<evidence type="ECO:0008006" key="3">
    <source>
        <dbReference type="Google" id="ProtNLM"/>
    </source>
</evidence>
<dbReference type="AlphaFoldDB" id="A0AAW1HAM3"/>
<dbReference type="Proteomes" id="UP001443914">
    <property type="component" value="Unassembled WGS sequence"/>
</dbReference>
<accession>A0AAW1HAM3</accession>
<dbReference type="EMBL" id="JBDFQZ010000012">
    <property type="protein sequence ID" value="KAK9673088.1"/>
    <property type="molecule type" value="Genomic_DNA"/>
</dbReference>
<sequence>MNLMTDSRDIAEAFSLIICLQPQDDVPHPRHLCFKYPFTKTSPKRHCSKCYCYVCEEVAPCKKWNKPPHKHCQMTEAEERWRLQKQLRKNLPGTRLTMARHKLTVTAFFEPPGQFVHGFGGALISTDAGDWVRGVSMRIHNNTSDCSFTPYTALLEGLKLSWSQGFRHLDIYLGFLYLDGFWYDFNEDARTKKFRLSVDASCISPQIWALMKDVEDYLNREWFIRVRKCASFKEETDSFGIAVMADCQAETKKVYDFTTHPLTAQIMDIARD</sequence>
<reference evidence="1" key="1">
    <citation type="submission" date="2024-03" db="EMBL/GenBank/DDBJ databases">
        <title>WGS assembly of Saponaria officinalis var. Norfolk2.</title>
        <authorList>
            <person name="Jenkins J."/>
            <person name="Shu S."/>
            <person name="Grimwood J."/>
            <person name="Barry K."/>
            <person name="Goodstein D."/>
            <person name="Schmutz J."/>
            <person name="Leebens-Mack J."/>
            <person name="Osbourn A."/>
        </authorList>
    </citation>
    <scope>NUCLEOTIDE SEQUENCE [LARGE SCALE GENOMIC DNA]</scope>
    <source>
        <strain evidence="1">JIC</strain>
    </source>
</reference>
<organism evidence="1 2">
    <name type="scientific">Saponaria officinalis</name>
    <name type="common">Common soapwort</name>
    <name type="synonym">Lychnis saponaria</name>
    <dbReference type="NCBI Taxonomy" id="3572"/>
    <lineage>
        <taxon>Eukaryota</taxon>
        <taxon>Viridiplantae</taxon>
        <taxon>Streptophyta</taxon>
        <taxon>Embryophyta</taxon>
        <taxon>Tracheophyta</taxon>
        <taxon>Spermatophyta</taxon>
        <taxon>Magnoliopsida</taxon>
        <taxon>eudicotyledons</taxon>
        <taxon>Gunneridae</taxon>
        <taxon>Pentapetalae</taxon>
        <taxon>Caryophyllales</taxon>
        <taxon>Caryophyllaceae</taxon>
        <taxon>Caryophylleae</taxon>
        <taxon>Saponaria</taxon>
    </lineage>
</organism>
<dbReference type="PANTHER" id="PTHR33443:SF30">
    <property type="entry name" value="SARCOSINE DEHYDROGENASE-2C PROTEIN"/>
    <property type="match status" value="1"/>
</dbReference>
<comment type="caution">
    <text evidence="1">The sequence shown here is derived from an EMBL/GenBank/DDBJ whole genome shotgun (WGS) entry which is preliminary data.</text>
</comment>
<proteinExistence type="predicted"/>
<evidence type="ECO:0000313" key="2">
    <source>
        <dbReference type="Proteomes" id="UP001443914"/>
    </source>
</evidence>
<dbReference type="PANTHER" id="PTHR33443">
    <property type="entry name" value="ZGC:112980"/>
    <property type="match status" value="1"/>
</dbReference>
<dbReference type="InterPro" id="IPR053234">
    <property type="entry name" value="RPM1_Interactor"/>
</dbReference>
<protein>
    <recommendedName>
        <fullName evidence="3">RNase H type-1 domain-containing protein</fullName>
    </recommendedName>
</protein>
<keyword evidence="2" id="KW-1185">Reference proteome</keyword>
<name>A0AAW1HAM3_SAPOF</name>
<gene>
    <name evidence="1" type="ORF">RND81_12G145100</name>
</gene>
<evidence type="ECO:0000313" key="1">
    <source>
        <dbReference type="EMBL" id="KAK9673088.1"/>
    </source>
</evidence>